<reference evidence="1 2" key="1">
    <citation type="submission" date="2018-06" db="EMBL/GenBank/DDBJ databases">
        <title>Lujinxingia sediminis gen. nov. sp. nov., a new facultative anaerobic member of the class Deltaproteobacteria, and proposal of Lujinxingaceae fam. nov.</title>
        <authorList>
            <person name="Guo L.-Y."/>
            <person name="Li C.-M."/>
            <person name="Wang S."/>
            <person name="Du Z.-J."/>
        </authorList>
    </citation>
    <scope>NUCLEOTIDE SEQUENCE [LARGE SCALE GENOMIC DNA]</scope>
    <source>
        <strain evidence="1 2">FA350</strain>
    </source>
</reference>
<dbReference type="InterPro" id="IPR050697">
    <property type="entry name" value="Adenylyl/Guanylyl_Cyclase_3/4"/>
</dbReference>
<organism evidence="1 2">
    <name type="scientific">Bradymonas sediminis</name>
    <dbReference type="NCBI Taxonomy" id="1548548"/>
    <lineage>
        <taxon>Bacteria</taxon>
        <taxon>Deltaproteobacteria</taxon>
        <taxon>Bradymonadales</taxon>
        <taxon>Bradymonadaceae</taxon>
        <taxon>Bradymonas</taxon>
    </lineage>
</organism>
<dbReference type="GO" id="GO:0004016">
    <property type="term" value="F:adenylate cyclase activity"/>
    <property type="evidence" value="ECO:0007669"/>
    <property type="project" value="UniProtKB-ARBA"/>
</dbReference>
<dbReference type="CDD" id="cd06225">
    <property type="entry name" value="HAMP"/>
    <property type="match status" value="1"/>
</dbReference>
<dbReference type="SMART" id="SM00044">
    <property type="entry name" value="CYCc"/>
    <property type="match status" value="1"/>
</dbReference>
<dbReference type="GO" id="GO:0035556">
    <property type="term" value="P:intracellular signal transduction"/>
    <property type="evidence" value="ECO:0007669"/>
    <property type="project" value="InterPro"/>
</dbReference>
<dbReference type="PROSITE" id="PS50125">
    <property type="entry name" value="GUANYLATE_CYCLASE_2"/>
    <property type="match status" value="1"/>
</dbReference>
<dbReference type="Pfam" id="PF00211">
    <property type="entry name" value="Guanylate_cyc"/>
    <property type="match status" value="1"/>
</dbReference>
<dbReference type="InterPro" id="IPR029787">
    <property type="entry name" value="Nucleotide_cyclase"/>
</dbReference>
<dbReference type="GO" id="GO:0016020">
    <property type="term" value="C:membrane"/>
    <property type="evidence" value="ECO:0007669"/>
    <property type="project" value="InterPro"/>
</dbReference>
<dbReference type="PROSITE" id="PS50885">
    <property type="entry name" value="HAMP"/>
    <property type="match status" value="1"/>
</dbReference>
<dbReference type="InterPro" id="IPR003660">
    <property type="entry name" value="HAMP_dom"/>
</dbReference>
<dbReference type="SUPFAM" id="SSF158472">
    <property type="entry name" value="HAMP domain-like"/>
    <property type="match status" value="1"/>
</dbReference>
<dbReference type="Gene3D" id="3.30.70.1230">
    <property type="entry name" value="Nucleotide cyclase"/>
    <property type="match status" value="1"/>
</dbReference>
<dbReference type="SMART" id="SM00304">
    <property type="entry name" value="HAMP"/>
    <property type="match status" value="1"/>
</dbReference>
<dbReference type="CDD" id="cd07302">
    <property type="entry name" value="CHD"/>
    <property type="match status" value="1"/>
</dbReference>
<name>A0A2Z4FIM8_9DELT</name>
<dbReference type="EMBL" id="CP030032">
    <property type="protein sequence ID" value="AWV88655.1"/>
    <property type="molecule type" value="Genomic_DNA"/>
</dbReference>
<accession>A0A2Z4FIM8</accession>
<dbReference type="InterPro" id="IPR001054">
    <property type="entry name" value="A/G_cyclase"/>
</dbReference>
<gene>
    <name evidence="1" type="ORF">DN745_04600</name>
</gene>
<dbReference type="PANTHER" id="PTHR43081:SF1">
    <property type="entry name" value="ADENYLATE CYCLASE, TERMINAL-DIFFERENTIATION SPECIFIC"/>
    <property type="match status" value="1"/>
</dbReference>
<dbReference type="GO" id="GO:0009190">
    <property type="term" value="P:cyclic nucleotide biosynthetic process"/>
    <property type="evidence" value="ECO:0007669"/>
    <property type="project" value="InterPro"/>
</dbReference>
<dbReference type="RefSeq" id="WP_111332583.1">
    <property type="nucleotide sequence ID" value="NZ_CP030032.1"/>
</dbReference>
<keyword evidence="2" id="KW-1185">Reference proteome</keyword>
<protein>
    <submittedName>
        <fullName evidence="1">Uncharacterized protein</fullName>
    </submittedName>
</protein>
<evidence type="ECO:0000313" key="1">
    <source>
        <dbReference type="EMBL" id="AWV88655.1"/>
    </source>
</evidence>
<dbReference type="AlphaFoldDB" id="A0A2Z4FIM8"/>
<evidence type="ECO:0000313" key="2">
    <source>
        <dbReference type="Proteomes" id="UP000249799"/>
    </source>
</evidence>
<dbReference type="Gene3D" id="6.10.340.10">
    <property type="match status" value="1"/>
</dbReference>
<proteinExistence type="predicted"/>
<sequence length="579" mass="63062">MSATRPTIRFSLRLKLLLFGGFLAIVPAIAVGFGLMEVNASTLETQNREMRLSIADDIAATIESSLADAHTALLSIQQILTNPDIAEGNRIEIAVALVEANPLVETVAIYSQGGDYITQINKGDEGFAAEAIDAAIAKKAGNETLVVDSLRFESDGRSSVEMTIALRPEAGKITGFLRARISLAQAQKRTDWIGDHQLSVRSRVDVLDTDRRVILSSEEEEIGQVMPAEGVLASIATMIDKGVAQSGEHPQRPVLESARPLGSLPWLARVEVPIDEAYASLIRMRWIVGIGTGVAALLAFLMALIFASRITRPLKAVVAFTQRLGARAFDERVEVSTNDEIGLVARTLNAAAVELKAGEEKVAREIEIRADLGRYLPEDLVENVVRREQPMSLGGTRQPITVLFADVVRFTPLCENHSPEVVVTVLNELFTIITTIIFEHGGTVDKFIGDCVMAFWGAPREDADQALHALEAAEQISRLIEFANRRWMREFGIEIKLAMGLHSGEAIVGNVGSATRMEYTAIGKAVNRAARLEALAHENQVLVSSQLAAAVGERFEFRRASTELLSVGGEEVILYEVMF</sequence>
<dbReference type="SUPFAM" id="SSF55073">
    <property type="entry name" value="Nucleotide cyclase"/>
    <property type="match status" value="1"/>
</dbReference>
<dbReference type="KEGG" id="bsed:DN745_04600"/>
<dbReference type="Pfam" id="PF00672">
    <property type="entry name" value="HAMP"/>
    <property type="match status" value="1"/>
</dbReference>
<dbReference type="Proteomes" id="UP000249799">
    <property type="component" value="Chromosome"/>
</dbReference>
<dbReference type="PANTHER" id="PTHR43081">
    <property type="entry name" value="ADENYLATE CYCLASE, TERMINAL-DIFFERENTIATION SPECIFIC-RELATED"/>
    <property type="match status" value="1"/>
</dbReference>
<dbReference type="OrthoDB" id="9806735at2"/>